<evidence type="ECO:0000256" key="1">
    <source>
        <dbReference type="SAM" id="Phobius"/>
    </source>
</evidence>
<feature type="transmembrane region" description="Helical" evidence="1">
    <location>
        <begin position="37"/>
        <end position="54"/>
    </location>
</feature>
<organism evidence="2">
    <name type="scientific">Oryza brachyantha</name>
    <name type="common">malo sina</name>
    <dbReference type="NCBI Taxonomy" id="4533"/>
    <lineage>
        <taxon>Eukaryota</taxon>
        <taxon>Viridiplantae</taxon>
        <taxon>Streptophyta</taxon>
        <taxon>Embryophyta</taxon>
        <taxon>Tracheophyta</taxon>
        <taxon>Spermatophyta</taxon>
        <taxon>Magnoliopsida</taxon>
        <taxon>Liliopsida</taxon>
        <taxon>Poales</taxon>
        <taxon>Poaceae</taxon>
        <taxon>BOP clade</taxon>
        <taxon>Oryzoideae</taxon>
        <taxon>Oryzeae</taxon>
        <taxon>Oryzinae</taxon>
        <taxon>Oryza</taxon>
    </lineage>
</organism>
<keyword evidence="3" id="KW-1185">Reference proteome</keyword>
<accession>J3NCI9</accession>
<proteinExistence type="predicted"/>
<dbReference type="EnsemblPlants" id="OB12G16970.1">
    <property type="protein sequence ID" value="OB12G16970.1"/>
    <property type="gene ID" value="OB12G16970"/>
</dbReference>
<keyword evidence="1" id="KW-0472">Membrane</keyword>
<dbReference type="Proteomes" id="UP000006038">
    <property type="component" value="Chromosome 12"/>
</dbReference>
<evidence type="ECO:0000313" key="2">
    <source>
        <dbReference type="EnsemblPlants" id="OB12G16970.1"/>
    </source>
</evidence>
<keyword evidence="1" id="KW-1133">Transmembrane helix</keyword>
<dbReference type="HOGENOM" id="CLU_2892699_0_0_1"/>
<evidence type="ECO:0000313" key="3">
    <source>
        <dbReference type="Proteomes" id="UP000006038"/>
    </source>
</evidence>
<reference evidence="2" key="2">
    <citation type="submission" date="2013-04" db="UniProtKB">
        <authorList>
            <consortium name="EnsemblPlants"/>
        </authorList>
    </citation>
    <scope>IDENTIFICATION</scope>
</reference>
<dbReference type="Gramene" id="OB12G16970.1">
    <property type="protein sequence ID" value="OB12G16970.1"/>
    <property type="gene ID" value="OB12G16970"/>
</dbReference>
<dbReference type="AlphaFoldDB" id="J3NCI9"/>
<protein>
    <submittedName>
        <fullName evidence="2">Uncharacterized protein</fullName>
    </submittedName>
</protein>
<sequence>LASYTALCRVYLCKKNMCILFPFSSLVNLLWHLGPVFPQYVCSNAFFLLLFFSVRGHRSLFLY</sequence>
<reference evidence="2" key="1">
    <citation type="journal article" date="2013" name="Nat. Commun.">
        <title>Whole-genome sequencing of Oryza brachyantha reveals mechanisms underlying Oryza genome evolution.</title>
        <authorList>
            <person name="Chen J."/>
            <person name="Huang Q."/>
            <person name="Gao D."/>
            <person name="Wang J."/>
            <person name="Lang Y."/>
            <person name="Liu T."/>
            <person name="Li B."/>
            <person name="Bai Z."/>
            <person name="Luis Goicoechea J."/>
            <person name="Liang C."/>
            <person name="Chen C."/>
            <person name="Zhang W."/>
            <person name="Sun S."/>
            <person name="Liao Y."/>
            <person name="Zhang X."/>
            <person name="Yang L."/>
            <person name="Song C."/>
            <person name="Wang M."/>
            <person name="Shi J."/>
            <person name="Liu G."/>
            <person name="Liu J."/>
            <person name="Zhou H."/>
            <person name="Zhou W."/>
            <person name="Yu Q."/>
            <person name="An N."/>
            <person name="Chen Y."/>
            <person name="Cai Q."/>
            <person name="Wang B."/>
            <person name="Liu B."/>
            <person name="Min J."/>
            <person name="Huang Y."/>
            <person name="Wu H."/>
            <person name="Li Z."/>
            <person name="Zhang Y."/>
            <person name="Yin Y."/>
            <person name="Song W."/>
            <person name="Jiang J."/>
            <person name="Jackson S.A."/>
            <person name="Wing R.A."/>
            <person name="Wang J."/>
            <person name="Chen M."/>
        </authorList>
    </citation>
    <scope>NUCLEOTIDE SEQUENCE [LARGE SCALE GENOMIC DNA]</scope>
    <source>
        <strain evidence="2">cv. IRGC 101232</strain>
    </source>
</reference>
<name>J3NCI9_ORYBR</name>
<keyword evidence="1" id="KW-0812">Transmembrane</keyword>